<dbReference type="AlphaFoldDB" id="A0A511MZP9"/>
<dbReference type="Proteomes" id="UP000321306">
    <property type="component" value="Unassembled WGS sequence"/>
</dbReference>
<dbReference type="RefSeq" id="WP_146883161.1">
    <property type="nucleotide sequence ID" value="NZ_BJXB01000004.1"/>
</dbReference>
<evidence type="ECO:0000313" key="3">
    <source>
        <dbReference type="Proteomes" id="UP000321306"/>
    </source>
</evidence>
<accession>A0A511MZP9</accession>
<evidence type="ECO:0000256" key="1">
    <source>
        <dbReference type="SAM" id="Coils"/>
    </source>
</evidence>
<dbReference type="Gene3D" id="1.20.1170.10">
    <property type="match status" value="1"/>
</dbReference>
<dbReference type="OrthoDB" id="10018795at2"/>
<comment type="caution">
    <text evidence="2">The sequence shown here is derived from an EMBL/GenBank/DDBJ whole genome shotgun (WGS) entry which is preliminary data.</text>
</comment>
<name>A0A511MZP9_DEIC1</name>
<keyword evidence="3" id="KW-1185">Reference proteome</keyword>
<feature type="coiled-coil region" evidence="1">
    <location>
        <begin position="119"/>
        <end position="146"/>
    </location>
</feature>
<reference evidence="2 3" key="1">
    <citation type="submission" date="2019-07" db="EMBL/GenBank/DDBJ databases">
        <title>Whole genome shotgun sequence of Deinococcus cellulosilyticus NBRC 106333.</title>
        <authorList>
            <person name="Hosoyama A."/>
            <person name="Uohara A."/>
            <person name="Ohji S."/>
            <person name="Ichikawa N."/>
        </authorList>
    </citation>
    <scope>NUCLEOTIDE SEQUENCE [LARGE SCALE GENOMIC DNA]</scope>
    <source>
        <strain evidence="2 3">NBRC 106333</strain>
    </source>
</reference>
<gene>
    <name evidence="2" type="ORF">DC3_13020</name>
</gene>
<protein>
    <submittedName>
        <fullName evidence="2">Uncharacterized protein</fullName>
    </submittedName>
</protein>
<dbReference type="SUPFAM" id="SSF58100">
    <property type="entry name" value="Bacterial hemolysins"/>
    <property type="match status" value="1"/>
</dbReference>
<dbReference type="EMBL" id="BJXB01000004">
    <property type="protein sequence ID" value="GEM45667.1"/>
    <property type="molecule type" value="Genomic_DNA"/>
</dbReference>
<proteinExistence type="predicted"/>
<sequence>MLAPDPSTTESQLQSAGSTVSPVTEYCQALRTLVSPYQAYVPASAQQVLHQSQQDAKSWSGLCQRYTTGLPTAIVQVGNSYLQASGPLQTAADQLSMDPSDQNALSSLTQALSGVQQTLQEQLDTLHALQQDVVAFEQKIQQDEQQMTEVVNSLSGAALSAAQATLSTQFLQSNVLGPCIAIVSINSQINLQLTTMDAPEVVGVALLQALLSQLITLNGHATQALSAVLDSLSVLNVKYQAVLSDLAQATNDTLPAILQGLELQVSLQAWQQLVDYASGMLTPQQA</sequence>
<evidence type="ECO:0000313" key="2">
    <source>
        <dbReference type="EMBL" id="GEM45667.1"/>
    </source>
</evidence>
<organism evidence="2 3">
    <name type="scientific">Deinococcus cellulosilyticus (strain DSM 18568 / NBRC 106333 / KACC 11606 / 5516J-15)</name>
    <dbReference type="NCBI Taxonomy" id="1223518"/>
    <lineage>
        <taxon>Bacteria</taxon>
        <taxon>Thermotogati</taxon>
        <taxon>Deinococcota</taxon>
        <taxon>Deinococci</taxon>
        <taxon>Deinococcales</taxon>
        <taxon>Deinococcaceae</taxon>
        <taxon>Deinococcus</taxon>
    </lineage>
</organism>
<keyword evidence="1" id="KW-0175">Coiled coil</keyword>